<evidence type="ECO:0000256" key="1">
    <source>
        <dbReference type="SAM" id="SignalP"/>
    </source>
</evidence>
<sequence length="82" mass="8776">MQLLSVLLVSAMLGCVSSLQCYICNSITQPDCVDNYEKFLKPCPVKSFGGKLAQKPIACRVYRQSAAGTSVAVLSFAPSLCI</sequence>
<proteinExistence type="predicted"/>
<evidence type="ECO:0000313" key="2">
    <source>
        <dbReference type="Proteomes" id="UP000095283"/>
    </source>
</evidence>
<dbReference type="AlphaFoldDB" id="A0A1I7WMP7"/>
<keyword evidence="1" id="KW-0732">Signal</keyword>
<protein>
    <submittedName>
        <fullName evidence="3">Secreted protein</fullName>
    </submittedName>
</protein>
<organism evidence="2 3">
    <name type="scientific">Heterorhabditis bacteriophora</name>
    <name type="common">Entomopathogenic nematode worm</name>
    <dbReference type="NCBI Taxonomy" id="37862"/>
    <lineage>
        <taxon>Eukaryota</taxon>
        <taxon>Metazoa</taxon>
        <taxon>Ecdysozoa</taxon>
        <taxon>Nematoda</taxon>
        <taxon>Chromadorea</taxon>
        <taxon>Rhabditida</taxon>
        <taxon>Rhabditina</taxon>
        <taxon>Rhabditomorpha</taxon>
        <taxon>Strongyloidea</taxon>
        <taxon>Heterorhabditidae</taxon>
        <taxon>Heterorhabditis</taxon>
    </lineage>
</organism>
<dbReference type="Proteomes" id="UP000095283">
    <property type="component" value="Unplaced"/>
</dbReference>
<feature type="chain" id="PRO_5009310713" evidence="1">
    <location>
        <begin position="19"/>
        <end position="82"/>
    </location>
</feature>
<dbReference type="WBParaSite" id="Hba_06404">
    <property type="protein sequence ID" value="Hba_06404"/>
    <property type="gene ID" value="Hba_06404"/>
</dbReference>
<accession>A0A1I7WMP7</accession>
<feature type="signal peptide" evidence="1">
    <location>
        <begin position="1"/>
        <end position="18"/>
    </location>
</feature>
<name>A0A1I7WMP7_HETBA</name>
<reference evidence="3" key="1">
    <citation type="submission" date="2016-11" db="UniProtKB">
        <authorList>
            <consortium name="WormBaseParasite"/>
        </authorList>
    </citation>
    <scope>IDENTIFICATION</scope>
</reference>
<keyword evidence="2" id="KW-1185">Reference proteome</keyword>
<evidence type="ECO:0000313" key="3">
    <source>
        <dbReference type="WBParaSite" id="Hba_06404"/>
    </source>
</evidence>